<comment type="subcellular location">
    <subcellularLocation>
        <location evidence="5">Membrane</location>
    </subcellularLocation>
    <subcellularLocation>
        <location evidence="4">Peroxisome matrix</location>
    </subcellularLocation>
</comment>
<comment type="similarity">
    <text evidence="7 16">Belongs to the GMC oxidoreductase family.</text>
</comment>
<evidence type="ECO:0000313" key="20">
    <source>
        <dbReference type="EMBL" id="KAA8906566.1"/>
    </source>
</evidence>
<evidence type="ECO:0000256" key="11">
    <source>
        <dbReference type="ARBA" id="ARBA00022989"/>
    </source>
</evidence>
<keyword evidence="10" id="KW-0274">FAD</keyword>
<keyword evidence="12 16" id="KW-0560">Oxidoreductase</keyword>
<evidence type="ECO:0000256" key="6">
    <source>
        <dbReference type="ARBA" id="ARBA00005144"/>
    </source>
</evidence>
<keyword evidence="8" id="KW-0285">Flavoprotein</keyword>
<evidence type="ECO:0000256" key="13">
    <source>
        <dbReference type="ARBA" id="ARBA00023095"/>
    </source>
</evidence>
<name>A0A642UVL3_DIURU</name>
<comment type="pathway">
    <text evidence="6">Energy metabolism; methane degradation.</text>
</comment>
<protein>
    <recommendedName>
        <fullName evidence="16">Long-chain-alcohol oxidase</fullName>
        <ecNumber evidence="16">1.1.3.20</ecNumber>
    </recommendedName>
</protein>
<feature type="domain" description="Glucose-methanol-choline oxidoreductase C-terminal" evidence="19">
    <location>
        <begin position="534"/>
        <end position="682"/>
    </location>
</feature>
<dbReference type="Pfam" id="PF00732">
    <property type="entry name" value="GMC_oxred_N"/>
    <property type="match status" value="1"/>
</dbReference>
<dbReference type="PIRSF" id="PIRSF028937">
    <property type="entry name" value="Lg_Ch_AO"/>
    <property type="match status" value="1"/>
</dbReference>
<keyword evidence="14" id="KW-0472">Membrane</keyword>
<dbReference type="PANTHER" id="PTHR46056:SF12">
    <property type="entry name" value="LONG-CHAIN-ALCOHOL OXIDASE"/>
    <property type="match status" value="1"/>
</dbReference>
<dbReference type="Proteomes" id="UP000449547">
    <property type="component" value="Unassembled WGS sequence"/>
</dbReference>
<keyword evidence="9" id="KW-0812">Transmembrane</keyword>
<dbReference type="InterPro" id="IPR012400">
    <property type="entry name" value="Long_Oxdase"/>
</dbReference>
<gene>
    <name evidence="20" type="ORF">DIURU_000975</name>
</gene>
<dbReference type="GO" id="GO:0016020">
    <property type="term" value="C:membrane"/>
    <property type="evidence" value="ECO:0007669"/>
    <property type="project" value="UniProtKB-SubCell"/>
</dbReference>
<dbReference type="EC" id="1.1.3.20" evidence="16"/>
<dbReference type="PANTHER" id="PTHR46056">
    <property type="entry name" value="LONG-CHAIN-ALCOHOL OXIDASE"/>
    <property type="match status" value="1"/>
</dbReference>
<evidence type="ECO:0000256" key="5">
    <source>
        <dbReference type="ARBA" id="ARBA00004370"/>
    </source>
</evidence>
<evidence type="ECO:0000256" key="16">
    <source>
        <dbReference type="PIRNR" id="PIRNR028937"/>
    </source>
</evidence>
<keyword evidence="21" id="KW-1185">Reference proteome</keyword>
<evidence type="ECO:0000256" key="4">
    <source>
        <dbReference type="ARBA" id="ARBA00004253"/>
    </source>
</evidence>
<feature type="domain" description="Glucose-methanol-choline oxidoreductase N-terminal" evidence="18">
    <location>
        <begin position="236"/>
        <end position="450"/>
    </location>
</feature>
<evidence type="ECO:0000256" key="17">
    <source>
        <dbReference type="PIRSR" id="PIRSR028937-1"/>
    </source>
</evidence>
<dbReference type="InterPro" id="IPR036188">
    <property type="entry name" value="FAD/NAD-bd_sf"/>
</dbReference>
<evidence type="ECO:0000256" key="2">
    <source>
        <dbReference type="ARBA" id="ARBA00001411"/>
    </source>
</evidence>
<sequence>MLDKVDDTQVDLLVALCDGIIHGTSPDVVRPYLHRDFPVSELQAYLDGYAKPSDFPQFRQFVVDQLECQATSQIRQLVLLCAVLNSRILSPAITKTTTLITEMTVQEREATLKQWRDSPIESKRKLFRLVNTLTMAAFVKLMTDLHGKAIGYPLTELRAQLEDQEVDYFKYQFVPNPQNSNVEVVVPEDVLVIGSGAGAGVVVDTLAQAGFSTLVLEKGKYFSNEELVMNDNDGTAALYENGGGVMSTSSQMLILAGSTFGGGTTVNWSACIPAPFKVRMEWYKEYGLDWVADERWDQNLKYVWTKMGASTDNIKHSYSNQIALEGAAKLGYKAAPVNQNNGGNTLHDCGMCHLGCRFGVKQGSVNCWFRQATDLGLAKFMQQVKVERILHEKGKAYGVLCKDAETGVVFKIVGPKRIVVAGGSLQTPVLLQKSGFKNKHIGKNLKLHPVTVAFGDWGKDVDTEPHKHSIMTSVITEVDDYDGNAHGCKIETMLHAPFIEAVFFPWDGSDKARQNMLKYNHLSTMLLITRDKGSGSVTYDKNKPDVLVVDYEVSKFDREALLEGFLCASDVLYIEGAIEIFSPQSWTPKFTSTKPKHARDINDADYQKWRSEVAAIPFDTYGSPYGSAHQMSSCRATGKGSGLGACDDKNRLYDCKNVVVADASTMPTASGANPMITTMMFARHAALNLIEDLKPKAKI</sequence>
<comment type="catalytic activity">
    <reaction evidence="2">
        <text>a primary alcohol + O2 = an aldehyde + H2O2</text>
        <dbReference type="Rhea" id="RHEA:19829"/>
        <dbReference type="ChEBI" id="CHEBI:15379"/>
        <dbReference type="ChEBI" id="CHEBI:15734"/>
        <dbReference type="ChEBI" id="CHEBI:16240"/>
        <dbReference type="ChEBI" id="CHEBI:17478"/>
        <dbReference type="EC" id="1.1.3.13"/>
    </reaction>
</comment>
<dbReference type="EMBL" id="SWFT01000033">
    <property type="protein sequence ID" value="KAA8906566.1"/>
    <property type="molecule type" value="Genomic_DNA"/>
</dbReference>
<comment type="catalytic activity">
    <reaction evidence="1 16">
        <text>a long-chain primary fatty alcohol + O2 = a long-chain fatty aldehyde + H2O2</text>
        <dbReference type="Rhea" id="RHEA:22756"/>
        <dbReference type="ChEBI" id="CHEBI:15379"/>
        <dbReference type="ChEBI" id="CHEBI:16240"/>
        <dbReference type="ChEBI" id="CHEBI:17176"/>
        <dbReference type="ChEBI" id="CHEBI:77396"/>
        <dbReference type="EC" id="1.1.3.20"/>
    </reaction>
</comment>
<proteinExistence type="inferred from homology"/>
<keyword evidence="15" id="KW-0576">Peroxisome</keyword>
<dbReference type="UniPathway" id="UPA00147"/>
<evidence type="ECO:0000259" key="18">
    <source>
        <dbReference type="Pfam" id="PF00732"/>
    </source>
</evidence>
<dbReference type="AlphaFoldDB" id="A0A642UVL3"/>
<evidence type="ECO:0000256" key="8">
    <source>
        <dbReference type="ARBA" id="ARBA00022630"/>
    </source>
</evidence>
<evidence type="ECO:0000256" key="14">
    <source>
        <dbReference type="ARBA" id="ARBA00023136"/>
    </source>
</evidence>
<dbReference type="GO" id="GO:0015945">
    <property type="term" value="P:methanol metabolic process"/>
    <property type="evidence" value="ECO:0007669"/>
    <property type="project" value="UniProtKB-KW"/>
</dbReference>
<dbReference type="SUPFAM" id="SSF51905">
    <property type="entry name" value="FAD/NAD(P)-binding domain"/>
    <property type="match status" value="1"/>
</dbReference>
<evidence type="ECO:0000256" key="9">
    <source>
        <dbReference type="ARBA" id="ARBA00022692"/>
    </source>
</evidence>
<dbReference type="GO" id="GO:0046577">
    <property type="term" value="F:long-chain-alcohol oxidase activity"/>
    <property type="evidence" value="ECO:0007669"/>
    <property type="project" value="UniProtKB-EC"/>
</dbReference>
<feature type="active site" description="Proton acceptor" evidence="17">
    <location>
        <position position="629"/>
    </location>
</feature>
<evidence type="ECO:0000256" key="10">
    <source>
        <dbReference type="ARBA" id="ARBA00022827"/>
    </source>
</evidence>
<evidence type="ECO:0000256" key="1">
    <source>
        <dbReference type="ARBA" id="ARBA00000920"/>
    </source>
</evidence>
<dbReference type="GO" id="GO:0050660">
    <property type="term" value="F:flavin adenine dinucleotide binding"/>
    <property type="evidence" value="ECO:0007669"/>
    <property type="project" value="InterPro"/>
</dbReference>
<evidence type="ECO:0000259" key="19">
    <source>
        <dbReference type="Pfam" id="PF05199"/>
    </source>
</evidence>
<dbReference type="OrthoDB" id="269227at2759"/>
<dbReference type="Pfam" id="PF05199">
    <property type="entry name" value="GMC_oxred_C"/>
    <property type="match status" value="1"/>
</dbReference>
<dbReference type="RefSeq" id="XP_034014207.1">
    <property type="nucleotide sequence ID" value="XM_034159282.1"/>
</dbReference>
<reference evidence="20 21" key="1">
    <citation type="submission" date="2019-07" db="EMBL/GenBank/DDBJ databases">
        <title>Genome assembly of two rare yeast pathogens: Diutina rugosa and Trichomonascus ciferrii.</title>
        <authorList>
            <person name="Mixao V."/>
            <person name="Saus E."/>
            <person name="Hansen A."/>
            <person name="Lass-Flor C."/>
            <person name="Gabaldon T."/>
        </authorList>
    </citation>
    <scope>NUCLEOTIDE SEQUENCE [LARGE SCALE GENOMIC DNA]</scope>
    <source>
        <strain evidence="20 21">CBS 613</strain>
    </source>
</reference>
<dbReference type="InterPro" id="IPR007867">
    <property type="entry name" value="GMC_OxRtase_C"/>
</dbReference>
<dbReference type="GeneID" id="54779628"/>
<dbReference type="OMA" id="RNVKGCW"/>
<dbReference type="Gene3D" id="3.50.50.60">
    <property type="entry name" value="FAD/NAD(P)-binding domain"/>
    <property type="match status" value="2"/>
</dbReference>
<organism evidence="20 21">
    <name type="scientific">Diutina rugosa</name>
    <name type="common">Yeast</name>
    <name type="synonym">Candida rugosa</name>
    <dbReference type="NCBI Taxonomy" id="5481"/>
    <lineage>
        <taxon>Eukaryota</taxon>
        <taxon>Fungi</taxon>
        <taxon>Dikarya</taxon>
        <taxon>Ascomycota</taxon>
        <taxon>Saccharomycotina</taxon>
        <taxon>Pichiomycetes</taxon>
        <taxon>Debaryomycetaceae</taxon>
        <taxon>Diutina</taxon>
    </lineage>
</organism>
<evidence type="ECO:0000256" key="15">
    <source>
        <dbReference type="ARBA" id="ARBA00023140"/>
    </source>
</evidence>
<dbReference type="InterPro" id="IPR000172">
    <property type="entry name" value="GMC_OxRdtase_N"/>
</dbReference>
<comment type="function">
    <text evidence="3">Long-chain fatty alcohol oxidase involved in the omega-oxidation pathway of lipid degradation.</text>
</comment>
<dbReference type="VEuPathDB" id="FungiDB:DIURU_000975"/>
<dbReference type="GO" id="GO:0047639">
    <property type="term" value="F:alcohol oxidase activity"/>
    <property type="evidence" value="ECO:0007669"/>
    <property type="project" value="UniProtKB-EC"/>
</dbReference>
<accession>A0A642UVL3</accession>
<keyword evidence="11" id="KW-1133">Transmembrane helix</keyword>
<dbReference type="GO" id="GO:0046188">
    <property type="term" value="P:methane catabolic process"/>
    <property type="evidence" value="ECO:0007669"/>
    <property type="project" value="UniProtKB-UniPathway"/>
</dbReference>
<dbReference type="GO" id="GO:0005782">
    <property type="term" value="C:peroxisomal matrix"/>
    <property type="evidence" value="ECO:0007669"/>
    <property type="project" value="UniProtKB-SubCell"/>
</dbReference>
<evidence type="ECO:0000256" key="12">
    <source>
        <dbReference type="ARBA" id="ARBA00023002"/>
    </source>
</evidence>
<evidence type="ECO:0000313" key="21">
    <source>
        <dbReference type="Proteomes" id="UP000449547"/>
    </source>
</evidence>
<keyword evidence="13" id="KW-0485">Methanol utilization</keyword>
<comment type="caution">
    <text evidence="20">The sequence shown here is derived from an EMBL/GenBank/DDBJ whole genome shotgun (WGS) entry which is preliminary data.</text>
</comment>
<evidence type="ECO:0000256" key="3">
    <source>
        <dbReference type="ARBA" id="ARBA00003842"/>
    </source>
</evidence>
<evidence type="ECO:0000256" key="7">
    <source>
        <dbReference type="ARBA" id="ARBA00010790"/>
    </source>
</evidence>